<name>A0ABQ8T8K9_PERAM</name>
<comment type="caution">
    <text evidence="1">The sequence shown here is derived from an EMBL/GenBank/DDBJ whole genome shotgun (WGS) entry which is preliminary data.</text>
</comment>
<reference evidence="1 2" key="1">
    <citation type="journal article" date="2022" name="Allergy">
        <title>Genome assembly and annotation of Periplaneta americana reveal a comprehensive cockroach allergen profile.</title>
        <authorList>
            <person name="Wang L."/>
            <person name="Xiong Q."/>
            <person name="Saelim N."/>
            <person name="Wang L."/>
            <person name="Nong W."/>
            <person name="Wan A.T."/>
            <person name="Shi M."/>
            <person name="Liu X."/>
            <person name="Cao Q."/>
            <person name="Hui J.H.L."/>
            <person name="Sookrung N."/>
            <person name="Leung T.F."/>
            <person name="Tungtrongchitr A."/>
            <person name="Tsui S.K.W."/>
        </authorList>
    </citation>
    <scope>NUCLEOTIDE SEQUENCE [LARGE SCALE GENOMIC DNA]</scope>
    <source>
        <strain evidence="1">PWHHKU_190912</strain>
    </source>
</reference>
<protein>
    <submittedName>
        <fullName evidence="1">Uncharacterized protein</fullName>
    </submittedName>
</protein>
<gene>
    <name evidence="1" type="ORF">ANN_11899</name>
</gene>
<keyword evidence="2" id="KW-1185">Reference proteome</keyword>
<evidence type="ECO:0000313" key="1">
    <source>
        <dbReference type="EMBL" id="KAJ4442035.1"/>
    </source>
</evidence>
<organism evidence="1 2">
    <name type="scientific">Periplaneta americana</name>
    <name type="common">American cockroach</name>
    <name type="synonym">Blatta americana</name>
    <dbReference type="NCBI Taxonomy" id="6978"/>
    <lineage>
        <taxon>Eukaryota</taxon>
        <taxon>Metazoa</taxon>
        <taxon>Ecdysozoa</taxon>
        <taxon>Arthropoda</taxon>
        <taxon>Hexapoda</taxon>
        <taxon>Insecta</taxon>
        <taxon>Pterygota</taxon>
        <taxon>Neoptera</taxon>
        <taxon>Polyneoptera</taxon>
        <taxon>Dictyoptera</taxon>
        <taxon>Blattodea</taxon>
        <taxon>Blattoidea</taxon>
        <taxon>Blattidae</taxon>
        <taxon>Blattinae</taxon>
        <taxon>Periplaneta</taxon>
    </lineage>
</organism>
<accession>A0ABQ8T8K9</accession>
<evidence type="ECO:0000313" key="2">
    <source>
        <dbReference type="Proteomes" id="UP001148838"/>
    </source>
</evidence>
<proteinExistence type="predicted"/>
<sequence>MAGLCEGGNEPPGSLKASLAANDIQEDMLPVYGACHVKLSTIGCRSSLNFEYLVGRSVEIVTEENVRQVGDMISADRMERTIC</sequence>
<dbReference type="Proteomes" id="UP001148838">
    <property type="component" value="Unassembled WGS sequence"/>
</dbReference>
<dbReference type="EMBL" id="JAJSOF020000015">
    <property type="protein sequence ID" value="KAJ4442035.1"/>
    <property type="molecule type" value="Genomic_DNA"/>
</dbReference>